<comment type="caution">
    <text evidence="1">The sequence shown here is derived from an EMBL/GenBank/DDBJ whole genome shotgun (WGS) entry which is preliminary data.</text>
</comment>
<accession>A0A392UKZ9</accession>
<keyword evidence="1" id="KW-0648">Protein biosynthesis</keyword>
<dbReference type="EMBL" id="LXQA010856446">
    <property type="protein sequence ID" value="MCI74241.1"/>
    <property type="molecule type" value="Genomic_DNA"/>
</dbReference>
<feature type="non-terminal residue" evidence="1">
    <location>
        <position position="31"/>
    </location>
</feature>
<dbReference type="AlphaFoldDB" id="A0A392UKZ9"/>
<dbReference type="GO" id="GO:0003746">
    <property type="term" value="F:translation elongation factor activity"/>
    <property type="evidence" value="ECO:0007669"/>
    <property type="project" value="UniProtKB-KW"/>
</dbReference>
<name>A0A392UKZ9_9FABA</name>
<dbReference type="Proteomes" id="UP000265520">
    <property type="component" value="Unassembled WGS sequence"/>
</dbReference>
<protein>
    <submittedName>
        <fullName evidence="1">Elongation factor 1-alpha</fullName>
    </submittedName>
</protein>
<keyword evidence="2" id="KW-1185">Reference proteome</keyword>
<keyword evidence="1" id="KW-0251">Elongation factor</keyword>
<evidence type="ECO:0000313" key="2">
    <source>
        <dbReference type="Proteomes" id="UP000265520"/>
    </source>
</evidence>
<organism evidence="1 2">
    <name type="scientific">Trifolium medium</name>
    <dbReference type="NCBI Taxonomy" id="97028"/>
    <lineage>
        <taxon>Eukaryota</taxon>
        <taxon>Viridiplantae</taxon>
        <taxon>Streptophyta</taxon>
        <taxon>Embryophyta</taxon>
        <taxon>Tracheophyta</taxon>
        <taxon>Spermatophyta</taxon>
        <taxon>Magnoliopsida</taxon>
        <taxon>eudicotyledons</taxon>
        <taxon>Gunneridae</taxon>
        <taxon>Pentapetalae</taxon>
        <taxon>rosids</taxon>
        <taxon>fabids</taxon>
        <taxon>Fabales</taxon>
        <taxon>Fabaceae</taxon>
        <taxon>Papilionoideae</taxon>
        <taxon>50 kb inversion clade</taxon>
        <taxon>NPAAA clade</taxon>
        <taxon>Hologalegina</taxon>
        <taxon>IRL clade</taxon>
        <taxon>Trifolieae</taxon>
        <taxon>Trifolium</taxon>
    </lineage>
</organism>
<reference evidence="1 2" key="1">
    <citation type="journal article" date="2018" name="Front. Plant Sci.">
        <title>Red Clover (Trifolium pratense) and Zigzag Clover (T. medium) - A Picture of Genomic Similarities and Differences.</title>
        <authorList>
            <person name="Dluhosova J."/>
            <person name="Istvanek J."/>
            <person name="Nedelnik J."/>
            <person name="Repkova J."/>
        </authorList>
    </citation>
    <scope>NUCLEOTIDE SEQUENCE [LARGE SCALE GENOMIC DNA]</scope>
    <source>
        <strain evidence="2">cv. 10/8</strain>
        <tissue evidence="1">Leaf</tissue>
    </source>
</reference>
<sequence length="31" mass="3582">MDATTPKYSKARYDEIVKEVSSYLKKVGYNP</sequence>
<proteinExistence type="predicted"/>
<evidence type="ECO:0000313" key="1">
    <source>
        <dbReference type="EMBL" id="MCI74241.1"/>
    </source>
</evidence>